<gene>
    <name evidence="1" type="ORF">LCGC14_3133210</name>
</gene>
<proteinExistence type="predicted"/>
<name>A0A0F8WMY7_9ZZZZ</name>
<feature type="non-terminal residue" evidence="1">
    <location>
        <position position="61"/>
    </location>
</feature>
<reference evidence="1" key="1">
    <citation type="journal article" date="2015" name="Nature">
        <title>Complex archaea that bridge the gap between prokaryotes and eukaryotes.</title>
        <authorList>
            <person name="Spang A."/>
            <person name="Saw J.H."/>
            <person name="Jorgensen S.L."/>
            <person name="Zaremba-Niedzwiedzka K."/>
            <person name="Martijn J."/>
            <person name="Lind A.E."/>
            <person name="van Eijk R."/>
            <person name="Schleper C."/>
            <person name="Guy L."/>
            <person name="Ettema T.J."/>
        </authorList>
    </citation>
    <scope>NUCLEOTIDE SEQUENCE</scope>
</reference>
<organism evidence="1">
    <name type="scientific">marine sediment metagenome</name>
    <dbReference type="NCBI Taxonomy" id="412755"/>
    <lineage>
        <taxon>unclassified sequences</taxon>
        <taxon>metagenomes</taxon>
        <taxon>ecological metagenomes</taxon>
    </lineage>
</organism>
<dbReference type="EMBL" id="LAZR01068445">
    <property type="protein sequence ID" value="KKK49625.1"/>
    <property type="molecule type" value="Genomic_DNA"/>
</dbReference>
<accession>A0A0F8WMY7</accession>
<dbReference type="AlphaFoldDB" id="A0A0F8WMY7"/>
<protein>
    <submittedName>
        <fullName evidence="1">Uncharacterized protein</fullName>
    </submittedName>
</protein>
<evidence type="ECO:0000313" key="1">
    <source>
        <dbReference type="EMBL" id="KKK49625.1"/>
    </source>
</evidence>
<sequence length="61" mass="6775">MILLTALILSACASNRAPLPNWAEGRQTWNEVHDGAELSLLCELPWTTANCWQAVADYEDT</sequence>
<comment type="caution">
    <text evidence="1">The sequence shown here is derived from an EMBL/GenBank/DDBJ whole genome shotgun (WGS) entry which is preliminary data.</text>
</comment>